<feature type="compositionally biased region" description="Low complexity" evidence="1">
    <location>
        <begin position="442"/>
        <end position="464"/>
    </location>
</feature>
<feature type="transmembrane region" description="Helical" evidence="2">
    <location>
        <begin position="108"/>
        <end position="126"/>
    </location>
</feature>
<dbReference type="Proteomes" id="UP000197446">
    <property type="component" value="Unassembled WGS sequence"/>
</dbReference>
<evidence type="ECO:0000313" key="5">
    <source>
        <dbReference type="Proteomes" id="UP000197446"/>
    </source>
</evidence>
<feature type="transmembrane region" description="Helical" evidence="2">
    <location>
        <begin position="205"/>
        <end position="224"/>
    </location>
</feature>
<dbReference type="EMBL" id="NISI01000006">
    <property type="protein sequence ID" value="OWR03164.1"/>
    <property type="molecule type" value="Genomic_DNA"/>
</dbReference>
<sequence length="485" mass="52704">MGLNHRKRLICRMLCGEWRGESPQALPLAPRPGRLAPWRWPRAGAPSKLLSMNTAAPRLPFLDGLRVAAFALLIPYHVGMYYVTWDWHVKSPAASAALEPFMQLSSPWRLGLLFLIGGAACQGLFARRGALGTLKDRSLRLLLPLVFGMAVIVTPQAYFEVLTKAPQLLPGDGGYLDFWAAYLRGGKYCRGSDCMSVPTWNHLWFLPYLWLYAVLGAGMAAIASRLPWKAALNGPAWAWLLLPAVPLAVLRVTLMPHHPSTHNLTHDLYNHAQYSLLFAIGWASRTPLAAGLWAAALRLRWWALGVSLVGWGLIIGFNATYAEATPPDEVLTAARVLRGAQTWWCIVAACGWAQRAFTQESPALRQAGAAVFCFYILHQSVIVVLTQALKPLALPWGVEALLLIGLTLVICTVGYLGARRVPGLALLLGIQRRAPGTMGQLTTMSVTSSDSSPASTAASTASSERSSRTEAPGFQATSTSRHSGL</sequence>
<keyword evidence="2" id="KW-0472">Membrane</keyword>
<feature type="transmembrane region" description="Helical" evidence="2">
    <location>
        <begin position="274"/>
        <end position="294"/>
    </location>
</feature>
<feature type="domain" description="Acyltransferase 3" evidence="3">
    <location>
        <begin position="60"/>
        <end position="414"/>
    </location>
</feature>
<dbReference type="InterPro" id="IPR050623">
    <property type="entry name" value="Glucan_succinyl_AcylTrfase"/>
</dbReference>
<evidence type="ECO:0000259" key="3">
    <source>
        <dbReference type="Pfam" id="PF01757"/>
    </source>
</evidence>
<keyword evidence="2" id="KW-0812">Transmembrane</keyword>
<feature type="compositionally biased region" description="Polar residues" evidence="1">
    <location>
        <begin position="475"/>
        <end position="485"/>
    </location>
</feature>
<name>A0A254N6H3_9BURK</name>
<feature type="region of interest" description="Disordered" evidence="1">
    <location>
        <begin position="441"/>
        <end position="485"/>
    </location>
</feature>
<dbReference type="AlphaFoldDB" id="A0A254N6H3"/>
<accession>A0A254N6H3</accession>
<evidence type="ECO:0000313" key="4">
    <source>
        <dbReference type="EMBL" id="OWR03164.1"/>
    </source>
</evidence>
<dbReference type="PANTHER" id="PTHR36927">
    <property type="entry name" value="BLR4337 PROTEIN"/>
    <property type="match status" value="1"/>
</dbReference>
<dbReference type="InterPro" id="IPR002656">
    <property type="entry name" value="Acyl_transf_3_dom"/>
</dbReference>
<protein>
    <submittedName>
        <fullName evidence="4">Acetyltransferase</fullName>
    </submittedName>
</protein>
<feature type="transmembrane region" description="Helical" evidence="2">
    <location>
        <begin position="301"/>
        <end position="321"/>
    </location>
</feature>
<evidence type="ECO:0000256" key="2">
    <source>
        <dbReference type="SAM" id="Phobius"/>
    </source>
</evidence>
<keyword evidence="4" id="KW-0808">Transferase</keyword>
<organism evidence="4 5">
    <name type="scientific">Roseateles puraquae</name>
    <dbReference type="NCBI Taxonomy" id="431059"/>
    <lineage>
        <taxon>Bacteria</taxon>
        <taxon>Pseudomonadati</taxon>
        <taxon>Pseudomonadota</taxon>
        <taxon>Betaproteobacteria</taxon>
        <taxon>Burkholderiales</taxon>
        <taxon>Sphaerotilaceae</taxon>
        <taxon>Roseateles</taxon>
    </lineage>
</organism>
<dbReference type="PANTHER" id="PTHR36927:SF3">
    <property type="entry name" value="GLUCANS BIOSYNTHESIS PROTEIN C"/>
    <property type="match status" value="1"/>
</dbReference>
<dbReference type="GO" id="GO:0016747">
    <property type="term" value="F:acyltransferase activity, transferring groups other than amino-acyl groups"/>
    <property type="evidence" value="ECO:0007669"/>
    <property type="project" value="InterPro"/>
</dbReference>
<keyword evidence="5" id="KW-1185">Reference proteome</keyword>
<proteinExistence type="predicted"/>
<feature type="transmembrane region" description="Helical" evidence="2">
    <location>
        <begin position="369"/>
        <end position="388"/>
    </location>
</feature>
<keyword evidence="2" id="KW-1133">Transmembrane helix</keyword>
<gene>
    <name evidence="4" type="ORF">CDO81_16515</name>
</gene>
<feature type="transmembrane region" description="Helical" evidence="2">
    <location>
        <begin position="400"/>
        <end position="418"/>
    </location>
</feature>
<feature type="transmembrane region" description="Helical" evidence="2">
    <location>
        <begin position="67"/>
        <end position="85"/>
    </location>
</feature>
<feature type="transmembrane region" description="Helical" evidence="2">
    <location>
        <begin position="138"/>
        <end position="159"/>
    </location>
</feature>
<feature type="transmembrane region" description="Helical" evidence="2">
    <location>
        <begin position="236"/>
        <end position="254"/>
    </location>
</feature>
<evidence type="ECO:0000256" key="1">
    <source>
        <dbReference type="SAM" id="MobiDB-lite"/>
    </source>
</evidence>
<reference evidence="4 5" key="1">
    <citation type="journal article" date="2007" name="Int. J. Syst. Evol. Microbiol.">
        <title>Description of Pelomonas aquatica sp. nov. and Pelomonas puraquae sp. nov., isolated from industrial and haemodialysis water.</title>
        <authorList>
            <person name="Gomila M."/>
            <person name="Bowien B."/>
            <person name="Falsen E."/>
            <person name="Moore E.R."/>
            <person name="Lalucat J."/>
        </authorList>
    </citation>
    <scope>NUCLEOTIDE SEQUENCE [LARGE SCALE GENOMIC DNA]</scope>
    <source>
        <strain evidence="4 5">CCUG 52769</strain>
    </source>
</reference>
<comment type="caution">
    <text evidence="4">The sequence shown here is derived from an EMBL/GenBank/DDBJ whole genome shotgun (WGS) entry which is preliminary data.</text>
</comment>
<dbReference type="Pfam" id="PF01757">
    <property type="entry name" value="Acyl_transf_3"/>
    <property type="match status" value="1"/>
</dbReference>